<gene>
    <name evidence="4" type="ORF">ASCRUDRAFT_144411</name>
</gene>
<name>A0A1D2VJ89_9ASCO</name>
<dbReference type="Pfam" id="PF04426">
    <property type="entry name" value="Bul1_C"/>
    <property type="match status" value="1"/>
</dbReference>
<dbReference type="Proteomes" id="UP000095038">
    <property type="component" value="Unassembled WGS sequence"/>
</dbReference>
<accession>A0A1D2VJ89</accession>
<dbReference type="InParanoid" id="A0A1D2VJ89"/>
<evidence type="ECO:0000256" key="1">
    <source>
        <dbReference type="SAM" id="MobiDB-lite"/>
    </source>
</evidence>
<evidence type="ECO:0000313" key="4">
    <source>
        <dbReference type="EMBL" id="ODV61698.1"/>
    </source>
</evidence>
<dbReference type="InterPro" id="IPR022794">
    <property type="entry name" value="Bul1_C"/>
</dbReference>
<evidence type="ECO:0000259" key="3">
    <source>
        <dbReference type="Pfam" id="PF04426"/>
    </source>
</evidence>
<feature type="domain" description="Bul1 N-terminal" evidence="2">
    <location>
        <begin position="25"/>
        <end position="463"/>
    </location>
</feature>
<keyword evidence="5" id="KW-1185">Reference proteome</keyword>
<feature type="domain" description="Bul1 C-terminal" evidence="3">
    <location>
        <begin position="683"/>
        <end position="767"/>
    </location>
</feature>
<dbReference type="GeneID" id="30962847"/>
<evidence type="ECO:0000259" key="2">
    <source>
        <dbReference type="Pfam" id="PF04425"/>
    </source>
</evidence>
<sequence length="771" mass="88939">MTRFNSTSNWNHRNELNNTTDNGYENDTDSARSLIVHHILPSFQMYETFISYRNNFIQMILTSDTTALEPPTYSLGRNEVASNIAHTSNLVNQAQIARESIYNKNNADGGDQASVEYLSNFIEPFEPAGDIDNNSTVLFDNIGNFKEKTNSSLCLELFLTKSVPKLDKLSKFESPFKEFTSGDPIYGFIIIENKSSKDISFQNFYVSLEGKISTVNHDHENNIILLTTKHVLQMLDLSASWSFGSIVSSYGAAYTWSNNEKIGIERTIIGLPNNRVLKAKTKYKKFFYFKFPFKLLDTICNENQISSHLNLPPTLGVNLSEGFKTLHNESNSKNTKFIQVDPILGASKYSEKSGSTIVVNDYNEDNTLSVSYSINPRFVGFDSSVDQNSSYLEKFFILSKDEYNIRFIPSKLKTDYSGDRIITKAVEFIEEFNNYFNELKNIVHFISDKINQMESELVQQTRSGKSMDDKANKHCLYSSYNSKIKKDFVFDENYLEFKLSINEVVVKNFFFEKLHSIQYNDYGSPPEQIIVQAKVPNYELPYICPELLIFKNDHLKTLSNNFYQNENLKIINFAILVPNIKDDESKEKFTRFPKISDFKIDIVCINLFSSQSLPLNFCHFLFLGSNYIELKKMFQNLDERIAELTKVQQKEIPANIVDYVEAIKGLKYKVHAIENLISIVNISESENGDECDASNIKLQRGWKRIEQSNEWKKNFEVVWKFKSRNRITDTIIPDFQSCLISRFYFIKVSFGLNNKYRSAFLLPINVSKKDN</sequence>
<dbReference type="InterPro" id="IPR007519">
    <property type="entry name" value="Bul1_N"/>
</dbReference>
<protein>
    <submittedName>
        <fullName evidence="4">Uncharacterized protein</fullName>
    </submittedName>
</protein>
<dbReference type="AlphaFoldDB" id="A0A1D2VJ89"/>
<reference evidence="5" key="1">
    <citation type="submission" date="2016-05" db="EMBL/GenBank/DDBJ databases">
        <title>Comparative genomics of biotechnologically important yeasts.</title>
        <authorList>
            <consortium name="DOE Joint Genome Institute"/>
            <person name="Riley R."/>
            <person name="Haridas S."/>
            <person name="Wolfe K.H."/>
            <person name="Lopes M.R."/>
            <person name="Hittinger C.T."/>
            <person name="Goker M."/>
            <person name="Salamov A."/>
            <person name="Wisecaver J."/>
            <person name="Long T.M."/>
            <person name="Aerts A.L."/>
            <person name="Barry K."/>
            <person name="Choi C."/>
            <person name="Clum A."/>
            <person name="Coughlan A.Y."/>
            <person name="Deshpande S."/>
            <person name="Douglass A.P."/>
            <person name="Hanson S.J."/>
            <person name="Klenk H.-P."/>
            <person name="Labutti K."/>
            <person name="Lapidus A."/>
            <person name="Lindquist E."/>
            <person name="Lipzen A."/>
            <person name="Meier-Kolthoff J.P."/>
            <person name="Ohm R.A."/>
            <person name="Otillar R.P."/>
            <person name="Pangilinan J."/>
            <person name="Peng Y."/>
            <person name="Rokas A."/>
            <person name="Rosa C.A."/>
            <person name="Scheuner C."/>
            <person name="Sibirny A.A."/>
            <person name="Slot J.C."/>
            <person name="Stielow J.B."/>
            <person name="Sun H."/>
            <person name="Kurtzman C.P."/>
            <person name="Blackwell M."/>
            <person name="Grigoriev I.V."/>
            <person name="Jeffries T.W."/>
        </authorList>
    </citation>
    <scope>NUCLEOTIDE SEQUENCE [LARGE SCALE GENOMIC DNA]</scope>
    <source>
        <strain evidence="5">DSM 1968</strain>
    </source>
</reference>
<organism evidence="4 5">
    <name type="scientific">Ascoidea rubescens DSM 1968</name>
    <dbReference type="NCBI Taxonomy" id="1344418"/>
    <lineage>
        <taxon>Eukaryota</taxon>
        <taxon>Fungi</taxon>
        <taxon>Dikarya</taxon>
        <taxon>Ascomycota</taxon>
        <taxon>Saccharomycotina</taxon>
        <taxon>Saccharomycetes</taxon>
        <taxon>Ascoideaceae</taxon>
        <taxon>Ascoidea</taxon>
    </lineage>
</organism>
<proteinExistence type="predicted"/>
<evidence type="ECO:0000313" key="5">
    <source>
        <dbReference type="Proteomes" id="UP000095038"/>
    </source>
</evidence>
<dbReference type="PANTHER" id="PTHR31904:SF1">
    <property type="entry name" value="BYPASS OF STOP CODON PROTEIN 5-RELATED"/>
    <property type="match status" value="1"/>
</dbReference>
<dbReference type="OrthoDB" id="3977431at2759"/>
<dbReference type="Pfam" id="PF04425">
    <property type="entry name" value="Bul1_N"/>
    <property type="match status" value="1"/>
</dbReference>
<dbReference type="PANTHER" id="PTHR31904">
    <property type="entry name" value="BYPASS OF STOP CODON PROTEIN 5-RELATED"/>
    <property type="match status" value="1"/>
</dbReference>
<dbReference type="EMBL" id="KV454479">
    <property type="protein sequence ID" value="ODV61698.1"/>
    <property type="molecule type" value="Genomic_DNA"/>
</dbReference>
<dbReference type="RefSeq" id="XP_020048005.1">
    <property type="nucleotide sequence ID" value="XM_020189211.1"/>
</dbReference>
<dbReference type="InterPro" id="IPR039634">
    <property type="entry name" value="Bul1-like"/>
</dbReference>
<dbReference type="STRING" id="1344418.A0A1D2VJ89"/>
<dbReference type="FunCoup" id="A0A1D2VJ89">
    <property type="interactions" value="420"/>
</dbReference>
<feature type="region of interest" description="Disordered" evidence="1">
    <location>
        <begin position="1"/>
        <end position="25"/>
    </location>
</feature>